<dbReference type="InterPro" id="IPR020103">
    <property type="entry name" value="PsdUridine_synth_cat_dom_sf"/>
</dbReference>
<feature type="active site" evidence="7">
    <location>
        <position position="143"/>
    </location>
</feature>
<dbReference type="PROSITE" id="PS50889">
    <property type="entry name" value="S4"/>
    <property type="match status" value="1"/>
</dbReference>
<dbReference type="SMART" id="SM00363">
    <property type="entry name" value="S4"/>
    <property type="match status" value="1"/>
</dbReference>
<evidence type="ECO:0000256" key="5">
    <source>
        <dbReference type="ARBA" id="ARBA00022884"/>
    </source>
</evidence>
<evidence type="ECO:0000259" key="10">
    <source>
        <dbReference type="SMART" id="SM00363"/>
    </source>
</evidence>
<proteinExistence type="inferred from homology"/>
<dbReference type="EMBL" id="MDTQ01000001">
    <property type="protein sequence ID" value="ODC02985.1"/>
    <property type="molecule type" value="Genomic_DNA"/>
</dbReference>
<dbReference type="Gene3D" id="3.30.2350.10">
    <property type="entry name" value="Pseudouridine synthase"/>
    <property type="match status" value="1"/>
</dbReference>
<dbReference type="RefSeq" id="WP_068997380.1">
    <property type="nucleotide sequence ID" value="NZ_MDTQ01000001.1"/>
</dbReference>
<keyword evidence="12" id="KW-1185">Reference proteome</keyword>
<dbReference type="InterPro" id="IPR036986">
    <property type="entry name" value="S4_RNA-bd_sf"/>
</dbReference>
<sequence length="320" mass="36136">MADDHAQVRMVTVTANAADQRLDNFLRTQLKGAPKTLIYRIIRKGEVRVNKKRAKADTRVQIGDLVRIPPIRLSEKAADNPVGEGLKDALRAAIMLETAELMVVNKPHGLAVHGGSGVRTGLIEALRQARPELSFLELVHRLDRDTSGCILLAKSRPALNHLQQQLRDKVMTKRYHAVVLGQWPPQVQTVEVPLKRIERASGERMVEVTSREAGGKWAQTHFRILQRLPGLTLVEAEPVTGRTHQIRVHAQYAGHVLLGDPKYGDEAVNAQYRQAGFGRMYLHARHLRFQDPADDQWRDVEAPIDDNWQRLLVQPPKRSR</sequence>
<dbReference type="SUPFAM" id="SSF55120">
    <property type="entry name" value="Pseudouridine synthase"/>
    <property type="match status" value="1"/>
</dbReference>
<accession>A0A1E2V8K8</accession>
<evidence type="ECO:0000256" key="2">
    <source>
        <dbReference type="ARBA" id="ARBA00002876"/>
    </source>
</evidence>
<dbReference type="PANTHER" id="PTHR21600:SF92">
    <property type="entry name" value="RIBOSOMAL LARGE SUBUNIT PSEUDOURIDINE SYNTHASE C"/>
    <property type="match status" value="1"/>
</dbReference>
<dbReference type="OrthoDB" id="9807829at2"/>
<dbReference type="GO" id="GO:0000455">
    <property type="term" value="P:enzyme-directed rRNA pseudouridine synthesis"/>
    <property type="evidence" value="ECO:0007669"/>
    <property type="project" value="UniProtKB-ARBA"/>
</dbReference>
<dbReference type="Proteomes" id="UP000094291">
    <property type="component" value="Unassembled WGS sequence"/>
</dbReference>
<comment type="similarity">
    <text evidence="3 9">Belongs to the pseudouridine synthase RluA family.</text>
</comment>
<protein>
    <recommendedName>
        <fullName evidence="9">Pseudouridine synthase</fullName>
        <ecNumber evidence="9">5.4.99.-</ecNumber>
    </recommendedName>
</protein>
<dbReference type="CDD" id="cd00165">
    <property type="entry name" value="S4"/>
    <property type="match status" value="1"/>
</dbReference>
<dbReference type="InterPro" id="IPR050188">
    <property type="entry name" value="RluA_PseudoU_synthase"/>
</dbReference>
<keyword evidence="4" id="KW-0698">rRNA processing</keyword>
<dbReference type="GO" id="GO:0003723">
    <property type="term" value="F:RNA binding"/>
    <property type="evidence" value="ECO:0007669"/>
    <property type="project" value="UniProtKB-KW"/>
</dbReference>
<comment type="caution">
    <text evidence="11">The sequence shown here is derived from an EMBL/GenBank/DDBJ whole genome shotgun (WGS) entry which is preliminary data.</text>
</comment>
<dbReference type="Pfam" id="PF00849">
    <property type="entry name" value="PseudoU_synth_2"/>
    <property type="match status" value="1"/>
</dbReference>
<evidence type="ECO:0000313" key="11">
    <source>
        <dbReference type="EMBL" id="ODC02985.1"/>
    </source>
</evidence>
<dbReference type="PANTHER" id="PTHR21600">
    <property type="entry name" value="MITOCHONDRIAL RNA PSEUDOURIDINE SYNTHASE"/>
    <property type="match status" value="1"/>
</dbReference>
<dbReference type="CDD" id="cd02869">
    <property type="entry name" value="PseudoU_synth_RluA_like"/>
    <property type="match status" value="1"/>
</dbReference>
<keyword evidence="5 8" id="KW-0694">RNA-binding</keyword>
<evidence type="ECO:0000256" key="9">
    <source>
        <dbReference type="RuleBase" id="RU362028"/>
    </source>
</evidence>
<gene>
    <name evidence="11" type="ORF">BFW38_04890</name>
</gene>
<dbReference type="SUPFAM" id="SSF55174">
    <property type="entry name" value="Alpha-L RNA-binding motif"/>
    <property type="match status" value="1"/>
</dbReference>
<name>A0A1E2V8K8_9GAMM</name>
<feature type="domain" description="RNA-binding S4" evidence="10">
    <location>
        <begin position="20"/>
        <end position="81"/>
    </location>
</feature>
<evidence type="ECO:0000256" key="1">
    <source>
        <dbReference type="ARBA" id="ARBA00000381"/>
    </source>
</evidence>
<dbReference type="InterPro" id="IPR002942">
    <property type="entry name" value="S4_RNA-bd"/>
</dbReference>
<comment type="catalytic activity">
    <reaction evidence="9">
        <text>a uridine in RNA = a pseudouridine in RNA</text>
        <dbReference type="Rhea" id="RHEA:48348"/>
        <dbReference type="Rhea" id="RHEA-COMP:12068"/>
        <dbReference type="Rhea" id="RHEA-COMP:12069"/>
        <dbReference type="ChEBI" id="CHEBI:65314"/>
        <dbReference type="ChEBI" id="CHEBI:65315"/>
    </reaction>
</comment>
<dbReference type="InterPro" id="IPR006145">
    <property type="entry name" value="PsdUridine_synth_RsuA/RluA"/>
</dbReference>
<comment type="catalytic activity">
    <reaction evidence="1">
        <text>uridine(955/2504/2580) in 23S rRNA = pseudouridine(955/2504/2580) in 23S rRNA</text>
        <dbReference type="Rhea" id="RHEA:42528"/>
        <dbReference type="Rhea" id="RHEA-COMP:10099"/>
        <dbReference type="Rhea" id="RHEA-COMP:10100"/>
        <dbReference type="ChEBI" id="CHEBI:65314"/>
        <dbReference type="ChEBI" id="CHEBI:65315"/>
        <dbReference type="EC" id="5.4.99.24"/>
    </reaction>
</comment>
<dbReference type="InterPro" id="IPR006225">
    <property type="entry name" value="PsdUridine_synth_RluC/D"/>
</dbReference>
<evidence type="ECO:0000256" key="8">
    <source>
        <dbReference type="PROSITE-ProRule" id="PRU00182"/>
    </source>
</evidence>
<reference evidence="11 12" key="1">
    <citation type="submission" date="2016-08" db="EMBL/GenBank/DDBJ databases">
        <authorList>
            <person name="Seilhamer J.J."/>
        </authorList>
    </citation>
    <scope>NUCLEOTIDE SEQUENCE [LARGE SCALE GENOMIC DNA]</scope>
    <source>
        <strain evidence="11 12">PH27A</strain>
    </source>
</reference>
<comment type="function">
    <text evidence="2">Responsible for synthesis of pseudouridine from uracil at positions 955, 2504 and 2580 in 23S ribosomal RNA.</text>
</comment>
<evidence type="ECO:0000256" key="3">
    <source>
        <dbReference type="ARBA" id="ARBA00010876"/>
    </source>
</evidence>
<dbReference type="NCBIfam" id="TIGR00005">
    <property type="entry name" value="rluA_subfam"/>
    <property type="match status" value="1"/>
</dbReference>
<dbReference type="STRING" id="197479.BFW38_04890"/>
<dbReference type="Pfam" id="PF01479">
    <property type="entry name" value="S4"/>
    <property type="match status" value="1"/>
</dbReference>
<organism evidence="11 12">
    <name type="scientific">Terasakiispira papahanaumokuakeensis</name>
    <dbReference type="NCBI Taxonomy" id="197479"/>
    <lineage>
        <taxon>Bacteria</taxon>
        <taxon>Pseudomonadati</taxon>
        <taxon>Pseudomonadota</taxon>
        <taxon>Gammaproteobacteria</taxon>
        <taxon>Oceanospirillales</taxon>
        <taxon>Terasakiispira</taxon>
    </lineage>
</organism>
<dbReference type="InterPro" id="IPR006224">
    <property type="entry name" value="PsdUridine_synth_RluA-like_CS"/>
</dbReference>
<dbReference type="EC" id="5.4.99.-" evidence="9"/>
<dbReference type="PROSITE" id="PS01129">
    <property type="entry name" value="PSI_RLU"/>
    <property type="match status" value="1"/>
</dbReference>
<evidence type="ECO:0000313" key="12">
    <source>
        <dbReference type="Proteomes" id="UP000094291"/>
    </source>
</evidence>
<dbReference type="AlphaFoldDB" id="A0A1E2V8K8"/>
<dbReference type="Gene3D" id="3.10.290.10">
    <property type="entry name" value="RNA-binding S4 domain"/>
    <property type="match status" value="1"/>
</dbReference>
<evidence type="ECO:0000256" key="6">
    <source>
        <dbReference type="ARBA" id="ARBA00023235"/>
    </source>
</evidence>
<dbReference type="GO" id="GO:0160141">
    <property type="term" value="F:23S rRNA pseudouridine(955/2504/2580) synthase activity"/>
    <property type="evidence" value="ECO:0007669"/>
    <property type="project" value="UniProtKB-EC"/>
</dbReference>
<keyword evidence="6 9" id="KW-0413">Isomerase</keyword>
<evidence type="ECO:0000256" key="7">
    <source>
        <dbReference type="PIRSR" id="PIRSR606225-1"/>
    </source>
</evidence>
<evidence type="ECO:0000256" key="4">
    <source>
        <dbReference type="ARBA" id="ARBA00022552"/>
    </source>
</evidence>